<evidence type="ECO:0000313" key="2">
    <source>
        <dbReference type="EMBL" id="CAD8331093.1"/>
    </source>
</evidence>
<protein>
    <submittedName>
        <fullName evidence="2">Uncharacterized protein</fullName>
    </submittedName>
</protein>
<accession>A0A7R9WPG7</accession>
<feature type="region of interest" description="Disordered" evidence="1">
    <location>
        <begin position="1"/>
        <end position="185"/>
    </location>
</feature>
<proteinExistence type="predicted"/>
<evidence type="ECO:0000256" key="1">
    <source>
        <dbReference type="SAM" id="MobiDB-lite"/>
    </source>
</evidence>
<feature type="compositionally biased region" description="Polar residues" evidence="1">
    <location>
        <begin position="41"/>
        <end position="57"/>
    </location>
</feature>
<feature type="compositionally biased region" description="Low complexity" evidence="1">
    <location>
        <begin position="11"/>
        <end position="22"/>
    </location>
</feature>
<organism evidence="2">
    <name type="scientific">Craspedostauros australis</name>
    <dbReference type="NCBI Taxonomy" id="1486917"/>
    <lineage>
        <taxon>Eukaryota</taxon>
        <taxon>Sar</taxon>
        <taxon>Stramenopiles</taxon>
        <taxon>Ochrophyta</taxon>
        <taxon>Bacillariophyta</taxon>
        <taxon>Bacillariophyceae</taxon>
        <taxon>Bacillariophycidae</taxon>
        <taxon>Naviculales</taxon>
        <taxon>Naviculaceae</taxon>
        <taxon>Craspedostauros</taxon>
    </lineage>
</organism>
<name>A0A7R9WPG7_9STRA</name>
<feature type="compositionally biased region" description="Acidic residues" evidence="1">
    <location>
        <begin position="127"/>
        <end position="137"/>
    </location>
</feature>
<reference evidence="2" key="1">
    <citation type="submission" date="2021-01" db="EMBL/GenBank/DDBJ databases">
        <authorList>
            <person name="Corre E."/>
            <person name="Pelletier E."/>
            <person name="Niang G."/>
            <person name="Scheremetjew M."/>
            <person name="Finn R."/>
            <person name="Kale V."/>
            <person name="Holt S."/>
            <person name="Cochrane G."/>
            <person name="Meng A."/>
            <person name="Brown T."/>
            <person name="Cohen L."/>
        </authorList>
    </citation>
    <scope>NUCLEOTIDE SEQUENCE</scope>
    <source>
        <strain evidence="2">CCMP3328</strain>
    </source>
</reference>
<dbReference type="EMBL" id="HBEF01005180">
    <property type="protein sequence ID" value="CAD8331093.1"/>
    <property type="molecule type" value="Transcribed_RNA"/>
</dbReference>
<sequence length="185" mass="20696">MLMDAWTYSSNRNNNNNNNRPNDAFNAGPRPPLSVVDGPDRSQTGNTSPNNNVQRSGTMGRPAQTVKTGSSNRKRKRGNKVNQRKSSSTKDVNGRSNDQSDDANNKPAEPNAFFSDFANGRSSTDDFYSDDDDDDEDRQNRQRSFFLNNNNNNNNNGYDGSNDGPDPTRDERPRPSIPMPNSFRE</sequence>
<dbReference type="AlphaFoldDB" id="A0A7R9WPG7"/>
<gene>
    <name evidence="2" type="ORF">CAUS1442_LOCUS3192</name>
</gene>
<feature type="compositionally biased region" description="Polar residues" evidence="1">
    <location>
        <begin position="84"/>
        <end position="97"/>
    </location>
</feature>
<feature type="compositionally biased region" description="Basic residues" evidence="1">
    <location>
        <begin position="72"/>
        <end position="83"/>
    </location>
</feature>